<protein>
    <recommendedName>
        <fullName evidence="1">PilZ domain-containing protein</fullName>
    </recommendedName>
</protein>
<evidence type="ECO:0000259" key="1">
    <source>
        <dbReference type="Pfam" id="PF07238"/>
    </source>
</evidence>
<keyword evidence="3" id="KW-1185">Reference proteome</keyword>
<evidence type="ECO:0000313" key="2">
    <source>
        <dbReference type="EMBL" id="GAA0470269.1"/>
    </source>
</evidence>
<gene>
    <name evidence="2" type="ORF">GCM10009096_08960</name>
</gene>
<evidence type="ECO:0000313" key="3">
    <source>
        <dbReference type="Proteomes" id="UP001500713"/>
    </source>
</evidence>
<dbReference type="SUPFAM" id="SSF141371">
    <property type="entry name" value="PilZ domain-like"/>
    <property type="match status" value="1"/>
</dbReference>
<comment type="caution">
    <text evidence="2">The sequence shown here is derived from an EMBL/GenBank/DDBJ whole genome shotgun (WGS) entry which is preliminary data.</text>
</comment>
<dbReference type="InterPro" id="IPR009875">
    <property type="entry name" value="PilZ_domain"/>
</dbReference>
<sequence>MALKSTRYRKVEPAALNRRAVARHEVFISSASLKRKGNMSIVATLLDISIYGCRFEADAVFKEGEKVTVTVDKHAPVNATLVWQKTKQAGCRFADALDTEVLRTLTLAS</sequence>
<feature type="domain" description="PilZ" evidence="1">
    <location>
        <begin position="32"/>
        <end position="105"/>
    </location>
</feature>
<name>A0ABN1A8I8_9SPHN</name>
<accession>A0ABN1A8I8</accession>
<organism evidence="2 3">
    <name type="scientific">Parasphingorhabdus litoris</name>
    <dbReference type="NCBI Taxonomy" id="394733"/>
    <lineage>
        <taxon>Bacteria</taxon>
        <taxon>Pseudomonadati</taxon>
        <taxon>Pseudomonadota</taxon>
        <taxon>Alphaproteobacteria</taxon>
        <taxon>Sphingomonadales</taxon>
        <taxon>Sphingomonadaceae</taxon>
        <taxon>Parasphingorhabdus</taxon>
    </lineage>
</organism>
<dbReference type="Pfam" id="PF07238">
    <property type="entry name" value="PilZ"/>
    <property type="match status" value="1"/>
</dbReference>
<proteinExistence type="predicted"/>
<dbReference type="RefSeq" id="WP_229956539.1">
    <property type="nucleotide sequence ID" value="NZ_BAAAEM010000002.1"/>
</dbReference>
<dbReference type="EMBL" id="BAAAEM010000002">
    <property type="protein sequence ID" value="GAA0470269.1"/>
    <property type="molecule type" value="Genomic_DNA"/>
</dbReference>
<dbReference type="Gene3D" id="2.40.10.220">
    <property type="entry name" value="predicted glycosyltransferase like domains"/>
    <property type="match status" value="1"/>
</dbReference>
<reference evidence="2 3" key="1">
    <citation type="journal article" date="2019" name="Int. J. Syst. Evol. Microbiol.">
        <title>The Global Catalogue of Microorganisms (GCM) 10K type strain sequencing project: providing services to taxonomists for standard genome sequencing and annotation.</title>
        <authorList>
            <consortium name="The Broad Institute Genomics Platform"/>
            <consortium name="The Broad Institute Genome Sequencing Center for Infectious Disease"/>
            <person name="Wu L."/>
            <person name="Ma J."/>
        </authorList>
    </citation>
    <scope>NUCLEOTIDE SEQUENCE [LARGE SCALE GENOMIC DNA]</scope>
    <source>
        <strain evidence="2 3">JCM 14162</strain>
    </source>
</reference>
<dbReference type="Proteomes" id="UP001500713">
    <property type="component" value="Unassembled WGS sequence"/>
</dbReference>